<evidence type="ECO:0000256" key="1">
    <source>
        <dbReference type="ARBA" id="ARBA00022679"/>
    </source>
</evidence>
<sequence length="326" mass="34377">MKVVCVGAHIFDVLGHPVGEIPPGQGRLALEQIRVTAAGTAGGTAVDLAKLGAEVISFGAIGDDTAGRVLRLLLAENGVDERLAVKPGRATPSTILPIRPNGERPSLHASGAMDMLTADDIDWDAVAEADVLHIGGPDALGDFSVDVLPRLLRFAREHGTVTTMDFLRTSVSPEVVELLRPCWANTRYLLPNDDQIRAITQIEDLRLAARTMRAHGVGTVIVTRGGDGSLVVDEALAEEIPAFRIPVVDTTGCGDGYTAGFIVGLCRNQDLLSSARLGTAASALVAQGLGSDAGIVDLPRTLGFLSERQTDLLHRNEEDITDCGRA</sequence>
<dbReference type="PANTHER" id="PTHR10584">
    <property type="entry name" value="SUGAR KINASE"/>
    <property type="match status" value="1"/>
</dbReference>
<evidence type="ECO:0000313" key="4">
    <source>
        <dbReference type="EMBL" id="GAA0951986.1"/>
    </source>
</evidence>
<dbReference type="Gene3D" id="3.40.1190.20">
    <property type="match status" value="1"/>
</dbReference>
<feature type="domain" description="Carbohydrate kinase PfkB" evidence="3">
    <location>
        <begin position="2"/>
        <end position="292"/>
    </location>
</feature>
<dbReference type="InterPro" id="IPR011611">
    <property type="entry name" value="PfkB_dom"/>
</dbReference>
<dbReference type="PANTHER" id="PTHR10584:SF166">
    <property type="entry name" value="RIBOKINASE"/>
    <property type="match status" value="1"/>
</dbReference>
<dbReference type="SUPFAM" id="SSF53613">
    <property type="entry name" value="Ribokinase-like"/>
    <property type="match status" value="1"/>
</dbReference>
<protein>
    <submittedName>
        <fullName evidence="4">Sugar kinase</fullName>
    </submittedName>
</protein>
<keyword evidence="5" id="KW-1185">Reference proteome</keyword>
<dbReference type="InterPro" id="IPR029056">
    <property type="entry name" value="Ribokinase-like"/>
</dbReference>
<evidence type="ECO:0000259" key="3">
    <source>
        <dbReference type="Pfam" id="PF00294"/>
    </source>
</evidence>
<dbReference type="Proteomes" id="UP001500418">
    <property type="component" value="Unassembled WGS sequence"/>
</dbReference>
<accession>A0ABN1R5L5</accession>
<dbReference type="Pfam" id="PF00294">
    <property type="entry name" value="PfkB"/>
    <property type="match status" value="1"/>
</dbReference>
<evidence type="ECO:0000256" key="2">
    <source>
        <dbReference type="ARBA" id="ARBA00022777"/>
    </source>
</evidence>
<reference evidence="4 5" key="1">
    <citation type="journal article" date="2019" name="Int. J. Syst. Evol. Microbiol.">
        <title>The Global Catalogue of Microorganisms (GCM) 10K type strain sequencing project: providing services to taxonomists for standard genome sequencing and annotation.</title>
        <authorList>
            <consortium name="The Broad Institute Genomics Platform"/>
            <consortium name="The Broad Institute Genome Sequencing Center for Infectious Disease"/>
            <person name="Wu L."/>
            <person name="Ma J."/>
        </authorList>
    </citation>
    <scope>NUCLEOTIDE SEQUENCE [LARGE SCALE GENOMIC DNA]</scope>
    <source>
        <strain evidence="4 5">JCM 11444</strain>
    </source>
</reference>
<comment type="caution">
    <text evidence="4">The sequence shown here is derived from an EMBL/GenBank/DDBJ whole genome shotgun (WGS) entry which is preliminary data.</text>
</comment>
<proteinExistence type="predicted"/>
<gene>
    <name evidence="4" type="ORF">GCM10009575_076710</name>
</gene>
<organism evidence="4 5">
    <name type="scientific">Streptomyces rhizosphaericus</name>
    <dbReference type="NCBI Taxonomy" id="114699"/>
    <lineage>
        <taxon>Bacteria</taxon>
        <taxon>Bacillati</taxon>
        <taxon>Actinomycetota</taxon>
        <taxon>Actinomycetes</taxon>
        <taxon>Kitasatosporales</taxon>
        <taxon>Streptomycetaceae</taxon>
        <taxon>Streptomyces</taxon>
        <taxon>Streptomyces violaceusniger group</taxon>
    </lineage>
</organism>
<dbReference type="EMBL" id="BAAAID010000072">
    <property type="protein sequence ID" value="GAA0951986.1"/>
    <property type="molecule type" value="Genomic_DNA"/>
</dbReference>
<evidence type="ECO:0000313" key="5">
    <source>
        <dbReference type="Proteomes" id="UP001500418"/>
    </source>
</evidence>
<keyword evidence="2 4" id="KW-0418">Kinase</keyword>
<dbReference type="GO" id="GO:0016301">
    <property type="term" value="F:kinase activity"/>
    <property type="evidence" value="ECO:0007669"/>
    <property type="project" value="UniProtKB-KW"/>
</dbReference>
<keyword evidence="1" id="KW-0808">Transferase</keyword>
<name>A0ABN1R5L5_9ACTN</name>